<evidence type="ECO:0000256" key="4">
    <source>
        <dbReference type="ARBA" id="ARBA00023157"/>
    </source>
</evidence>
<dbReference type="InterPro" id="IPR056737">
    <property type="entry name" value="Beta-prop_ATRN-MKLN-like"/>
</dbReference>
<dbReference type="Gene3D" id="2.60.40.10">
    <property type="entry name" value="Immunoglobulins"/>
    <property type="match status" value="2"/>
</dbReference>
<dbReference type="Gene3D" id="2.60.120.200">
    <property type="match status" value="4"/>
</dbReference>
<feature type="repeat" description="Filamin" evidence="5">
    <location>
        <begin position="2467"/>
        <end position="2598"/>
    </location>
</feature>
<dbReference type="SUPFAM" id="SSF49899">
    <property type="entry name" value="Concanavalin A-like lectins/glucanases"/>
    <property type="match status" value="4"/>
</dbReference>
<dbReference type="SMART" id="SM00560">
    <property type="entry name" value="LamGL"/>
    <property type="match status" value="2"/>
</dbReference>
<dbReference type="SUPFAM" id="SSF81296">
    <property type="entry name" value="E set domains"/>
    <property type="match status" value="1"/>
</dbReference>
<keyword evidence="10" id="KW-1185">Reference proteome</keyword>
<gene>
    <name evidence="9" type="ORF">CYMTET_5499</name>
</gene>
<evidence type="ECO:0000259" key="8">
    <source>
        <dbReference type="SMART" id="SM00560"/>
    </source>
</evidence>
<feature type="region of interest" description="Disordered" evidence="6">
    <location>
        <begin position="1024"/>
        <end position="1043"/>
    </location>
</feature>
<dbReference type="InterPro" id="IPR013783">
    <property type="entry name" value="Ig-like_fold"/>
</dbReference>
<sequence>MANGRGLCLVALVALFGLASGSHFRYGALYWEPTGNVRGWTDGVQAQVEFTLRAAFRRDYDWGANFGERWAQTSSQHTQKTFYGNEYFYKEYTTTNPGCDINAGANSPDRAACFNCPTEVTGIDNTGIRSDAVGCVNSKPFFDAPPDASADLNVTLYDDENGNGISGERFFIRFPPKKQDYPIEAEIVQCPDPFYCDVLLQNEDGTWTDNQEQTDLCSAYTNNVDRDPNKCAPWAEVYGMYLGDDEGSSVEVEMQVTRVDHTGNPIIGNFLIGIGRFTHYYYENTDIPYTAHFTGGDRIYECAEGLMDEYGRCLSNLDLMLNNNAEGRYRLESEIWIKSDIANRSPIISMIPILPVPRRPVGYRSKFQIAAYDPDRDTLRFRFGSATEMGGIMRSKSSAFPHSENDPPGPILPTVLKYGQFKCDTENKFYKKNQTCPTDRVPSRVLGVDEYSFDPDVGVPGLVEWTTHGYSYQWCPDIDGPCDDLRQGLYNMVVAVEDIPSNEVITQYTQPTRGIGAENAYMSKSIVDFMVYLYDGPMYFCPAACTTPTFLNEGKENEVAVNPGIFTYANRDGVYGIAPSATCAVCGLGPNYETNTTGCTASAGASECGQDQGGVSVVPSGMLCTMNNPPVFDNSLSGGSVNGIVDTPEVEKWIEANEHLTPPNLITDFPQFSWPSITQYFGEDIEFYVTAIDFDECTDLVLESTGLPETRNAGSGTEDWRFARLEGYGYPTHDSSPEATVVRRKFVWEAPPDADGDTDTRDEYTLVCFYAYDIYYATADPFYCVELNLIVKPSAEEQTIIRFDCKMGLLWSPTVRRFVYSDHDSKYYSICRYEDYMWHHAMVSINETGIGQLFIDGLPVELMIPLDPTDLSKGFDPAPQGTYFTSYMYPNRCTTRRRGLLETTIQETGMDDGALSSNSMGVMESLEDGEAGNRHLLLNGLNDNTDQPVSDSFIPVDTTINTPGQCCSFYIGKSCERGALNEFKTFAGFIDEVGVWNRPLHNYEIKSTIFKMPLKQLERTLEAPRGVQDDSPPAPPLSPFSGISRNLGNRTWVISDKAGYTAGSSDDIQSVITDIDNDYAVFHDFPENAKYAYTGVPWAQPMVLDVTTNTEQGRISLKEKEHPLPLDGGMKVLVHGVGFARSPYMKCINAQPDPTGLYFDDRGDGADTSYYNPEMPSDHEYYNNWFRNIPGKSRTANAIFSFNSTTQVMKTSARTVFEASPHIPNLGLYDPRHPAQEDEWVPSDDTREGNIPPFPYNAYDSHQYDYHYGFWEVIECTLPAAAFPSQDYYFGVSNDAGLTGSPFELSYTYQDYSIKLDGGESFALDRSLLDNLTNVFTISMWAYPMELPLTDEAIIMSITQEDGMSVGVVYDGSFAAVINGDLQTPNVNASQLNEWHFIVLVVDETRLSFYLDDVDDFSFGGGSSNRDVQGFSPTPDQGVFGQDFKGAFDELKIWKAAMSKEFFTTSQAMFAREMPPASPDSTGVFAYYRFNNKTDTAYKVIMDEFGENHITGSGTYEYTAMAVPWEPTTLYSITVGEEEPVDVVIPEGEYGIMTAPQIGSKTLAVEGFNIASSQWTRCRWGEKASHKTVKLMVAPEDQPFQCLMPETEVDQLQDTLAYDYMQELLGRPDNKSAVMAQYPAYRVEPTKEQYHTMPIAGTLSSDGTYFECVSPATDSLDFTYVAAGNVPTFNSYPFEFTEVALYCDGDNYLMADAVTELVAGSGSGYTFGAWVFPSKEGEMSRLSQDVAEDKNLRRRLQQVEMVEAMENKEENSTVGVMQTVLAFESSGGDVKNNGLIMYDGVRFFYYDDCILDVTQTGANSSAEEWHFVMVSIDEEGEGSIMVDGLSVETFTTACKPVPGSFSVCQDYVYDEEGNATMSTTFYGLVDEVMIFNTALTVPQMTGVMFKPYDLSAGLDANLVYYMDFAHPDNMLPLAAATTDPNMFEESNGPWSPAMVVEVIPSVTGTSATEVAVYGTNFAPSQWLRVSFGGEHLMPGHPIPSGLTAETVAIHSHHDESPPGACEGMYDAKVTNHLEVDALTRKQISYNATTSDLYSDLVLRYTFDYTVDATMETEDKFQVFDYSGREKHFMYQKHYRVEDKDLIRLGAVEFGPSSDPIKLNMPDGLKEYTICAYLFMFISAQKAPYPGGWKLICLLKYENGDTETYMNNAHAQNVQALPSDDETNAWYTQHLGDLVFGNQEEGYIDDLWVYSRLLLPCEIEKRFYTQEYSLDFTKLDMERRLMAPPSVVMPFPEGPLAMTLELWVFPYVSEGKQTFLSTDMKEQIDNTTSIQFEFEFGLQDNSLTFAIYMGCSCQPCESFREWTSWKATIPIQQWSHVGITYGAMYPGAVSTVPTNAAAFLAMYVDGVLRDLQEYDTHAPVFDASFTRNVLLGQESTRALNLNKFDGLLYDVRYTNSSYLAHQVKKTMQCQPKNNDEIMYIELNEGSGNEGASGALTMVEGLWTNSSYDDPTSPISTTFYGEMSKRVSGEVGRFTIHSRTACQKKRLVGGDDYTVSLSNPSSVSDPFHTAKAQPNQPATLEELAVDKLTIMDTNDGNYHVEYKGLSCGTYAAEVKLGEEVLQEFDIEIYPGPTNPDSTYIIGVQSDTPGSMITPKCFGVQSDFIIQTVDLGGCLKTDMDDTFNATFVGPYDFAADVTPLGSGQYRVSFMPEAPGDYQLNLTLTSEPGNPREDAPGITDLDLSFPAVTMELWYKIPVDYEPTSDIYLLHKGGSDQLGEYTKTYEMLISVTGELTCKLYVGNGEWRMVSYDVSALLPETWYHVAAVYTGYSLSLYIGTHGVETTTFDTVLPVHTNSYDHPLEIGANFTGGFIDEVKLWKVARTLDEIEDTLYCSPYLEIEKLAAYFSFNELSGDVISGHGDQCKPQGAEAIIGECMQGTLASSNSSETLAAAWTSDTPMTTNMQGFNGASPKYSQVYGPGLSLYHADGREPQYTIVAKDKCKYDYIGNDANSFTARTKKYYMNYTNSRPPFGTEYPIEENEPWSESYFAQPPANAICPMDRNPNDPPSSGGLQKGNVFTGYLQTTVSGDYYLQVAVGSQYGVGEDMGDKVSMTDEPFLLTIKANAPKSFSVAPTNDGLYGGVPWALKVQKLDQSGNVVYVESPFSVALTLLGTMYNVTRTLGRNDMAFDEESGTYTVFVTLGHAGIYSMVMTMKDVNGTSLMDQFDSTFNVQPAPWRKLLTNDLSVPTPTKRFEHTSTVYNGDIYVFSGAQYDKTYLNDMYVLKNAEMIDGIPAVDESLAYKKTVHFNYSITEDKDLTVEVRVNTAELVAANRMNPTCLDVVFTMPNNYGEGLDFYLDPHPGCDSETTLYWVKLPAGHVPSYENDAMFEMYYGNPSIGPVVANDYNDPEKVFYFYEGFEAGNLSDSKFDVSGACTGGGVSNPDTFTVEHSYPYHGRYALYANPDRAGVLAASVPKPETNFKMRAWFYDSDATDSAHIISPDFDDCELADGDKPLMPRSTGGTLESISTAVGTYTLAHGSKYCVASPWESTSGEIPGTYPIMRSARYHMFEILSLDGKLTISIDEKPVKIVESGGVTLNKVLLSAGFGTDSVPHADLNSSHAFWDEISVSLVEPTVGVSEATSMEDDEPVSMVEQRYWFKLETPSAPPPRYAHSSVVYNGTMYIFGGERSSFSFNDIWAFSLANQTWSYVTPATTDTPRARFDHVAAVTTDGTMVIYGGRNGLDLLSDMWTFHIPTSTWRMVSASAGAGPRFGHAAAIPKYSQSDIYVFGGYTDQGFSGAFFKCNFIAGACVNITQGCDFQQVADDFLPANLVHRYEHTMFADAEFLYIYGGASISQTDGFSGIFKYAVEECIWEELEVDGPPVGRYEHTAGLMEGGFYVHGGHSGGDYYDETLFFPL</sequence>
<dbReference type="Gene3D" id="2.120.10.80">
    <property type="entry name" value="Kelch-type beta propeller"/>
    <property type="match status" value="3"/>
</dbReference>
<organism evidence="9 10">
    <name type="scientific">Cymbomonas tetramitiformis</name>
    <dbReference type="NCBI Taxonomy" id="36881"/>
    <lineage>
        <taxon>Eukaryota</taxon>
        <taxon>Viridiplantae</taxon>
        <taxon>Chlorophyta</taxon>
        <taxon>Pyramimonadophyceae</taxon>
        <taxon>Pyramimonadales</taxon>
        <taxon>Pyramimonadaceae</taxon>
        <taxon>Cymbomonas</taxon>
    </lineage>
</organism>
<dbReference type="InterPro" id="IPR006558">
    <property type="entry name" value="LamG-like"/>
</dbReference>
<evidence type="ECO:0000256" key="1">
    <source>
        <dbReference type="ARBA" id="ARBA00022441"/>
    </source>
</evidence>
<evidence type="ECO:0000313" key="9">
    <source>
        <dbReference type="EMBL" id="KAK3286970.1"/>
    </source>
</evidence>
<dbReference type="InterPro" id="IPR017868">
    <property type="entry name" value="Filamin/ABP280_repeat-like"/>
</dbReference>
<feature type="repeat" description="Filamin" evidence="5">
    <location>
        <begin position="2607"/>
        <end position="2697"/>
    </location>
</feature>
<feature type="chain" id="PRO_5042265525" description="LamG-like jellyroll fold domain-containing protein" evidence="7">
    <location>
        <begin position="22"/>
        <end position="3873"/>
    </location>
</feature>
<dbReference type="Pfam" id="PF10102">
    <property type="entry name" value="DUF2341"/>
    <property type="match status" value="1"/>
</dbReference>
<proteinExistence type="predicted"/>
<dbReference type="Pfam" id="PF00630">
    <property type="entry name" value="Filamin"/>
    <property type="match status" value="1"/>
</dbReference>
<dbReference type="PANTHER" id="PTHR46093:SF18">
    <property type="entry name" value="FIBRONECTIN TYPE-III DOMAIN-CONTAINING PROTEIN"/>
    <property type="match status" value="1"/>
</dbReference>
<keyword evidence="4" id="KW-1015">Disulfide bond</keyword>
<evidence type="ECO:0000256" key="6">
    <source>
        <dbReference type="SAM" id="MobiDB-lite"/>
    </source>
</evidence>
<dbReference type="PROSITE" id="PS50194">
    <property type="entry name" value="FILAMIN_REPEAT"/>
    <property type="match status" value="2"/>
</dbReference>
<dbReference type="InterPro" id="IPR013320">
    <property type="entry name" value="ConA-like_dom_sf"/>
</dbReference>
<evidence type="ECO:0000256" key="5">
    <source>
        <dbReference type="PROSITE-ProRule" id="PRU00087"/>
    </source>
</evidence>
<dbReference type="InterPro" id="IPR014756">
    <property type="entry name" value="Ig_E-set"/>
</dbReference>
<evidence type="ECO:0000256" key="7">
    <source>
        <dbReference type="SAM" id="SignalP"/>
    </source>
</evidence>
<dbReference type="Proteomes" id="UP001190700">
    <property type="component" value="Unassembled WGS sequence"/>
</dbReference>
<keyword evidence="3" id="KW-0677">Repeat</keyword>
<protein>
    <recommendedName>
        <fullName evidence="8">LamG-like jellyroll fold domain-containing protein</fullName>
    </recommendedName>
</protein>
<keyword evidence="2 7" id="KW-0732">Signal</keyword>
<evidence type="ECO:0000256" key="3">
    <source>
        <dbReference type="ARBA" id="ARBA00022737"/>
    </source>
</evidence>
<dbReference type="PANTHER" id="PTHR46093">
    <property type="entry name" value="ACYL-COA-BINDING DOMAIN-CONTAINING PROTEIN 5"/>
    <property type="match status" value="1"/>
</dbReference>
<feature type="domain" description="LamG-like jellyroll fold" evidence="8">
    <location>
        <begin position="2702"/>
        <end position="2841"/>
    </location>
</feature>
<feature type="signal peptide" evidence="7">
    <location>
        <begin position="1"/>
        <end position="21"/>
    </location>
</feature>
<reference evidence="9 10" key="1">
    <citation type="journal article" date="2015" name="Genome Biol. Evol.">
        <title>Comparative Genomics of a Bacterivorous Green Alga Reveals Evolutionary Causalities and Consequences of Phago-Mixotrophic Mode of Nutrition.</title>
        <authorList>
            <person name="Burns J.A."/>
            <person name="Paasch A."/>
            <person name="Narechania A."/>
            <person name="Kim E."/>
        </authorList>
    </citation>
    <scope>NUCLEOTIDE SEQUENCE [LARGE SCALE GENOMIC DNA]</scope>
    <source>
        <strain evidence="9 10">PLY_AMNH</strain>
    </source>
</reference>
<dbReference type="SUPFAM" id="SSF117281">
    <property type="entry name" value="Kelch motif"/>
    <property type="match status" value="2"/>
</dbReference>
<keyword evidence="1" id="KW-0880">Kelch repeat</keyword>
<comment type="caution">
    <text evidence="9">The sequence shown here is derived from an EMBL/GenBank/DDBJ whole genome shotgun (WGS) entry which is preliminary data.</text>
</comment>
<feature type="domain" description="LamG-like jellyroll fold" evidence="8">
    <location>
        <begin position="1334"/>
        <end position="1461"/>
    </location>
</feature>
<dbReference type="EMBL" id="LGRX02001061">
    <property type="protein sequence ID" value="KAK3286970.1"/>
    <property type="molecule type" value="Genomic_DNA"/>
</dbReference>
<dbReference type="Pfam" id="PF24981">
    <property type="entry name" value="Beta-prop_ATRN-LZTR1"/>
    <property type="match status" value="1"/>
</dbReference>
<evidence type="ECO:0000256" key="2">
    <source>
        <dbReference type="ARBA" id="ARBA00022729"/>
    </source>
</evidence>
<dbReference type="InterPro" id="IPR015915">
    <property type="entry name" value="Kelch-typ_b-propeller"/>
</dbReference>
<dbReference type="InterPro" id="IPR018765">
    <property type="entry name" value="DUF2341"/>
</dbReference>
<evidence type="ECO:0000313" key="10">
    <source>
        <dbReference type="Proteomes" id="UP001190700"/>
    </source>
</evidence>
<accession>A0AAE0LJB3</accession>
<dbReference type="Pfam" id="PF13385">
    <property type="entry name" value="Laminin_G_3"/>
    <property type="match status" value="3"/>
</dbReference>
<name>A0AAE0LJB3_9CHLO</name>